<dbReference type="Proteomes" id="UP000072763">
    <property type="component" value="Unassembled WGS sequence"/>
</dbReference>
<evidence type="ECO:0000256" key="4">
    <source>
        <dbReference type="ARBA" id="ARBA00022692"/>
    </source>
</evidence>
<name>A0A147DN58_9MICO</name>
<dbReference type="SUPFAM" id="SSF103481">
    <property type="entry name" value="Multidrug resistance efflux transporter EmrE"/>
    <property type="match status" value="2"/>
</dbReference>
<feature type="transmembrane region" description="Helical" evidence="7">
    <location>
        <begin position="226"/>
        <end position="246"/>
    </location>
</feature>
<feature type="transmembrane region" description="Helical" evidence="7">
    <location>
        <begin position="101"/>
        <end position="119"/>
    </location>
</feature>
<dbReference type="PANTHER" id="PTHR42920">
    <property type="entry name" value="OS03G0707200 PROTEIN-RELATED"/>
    <property type="match status" value="1"/>
</dbReference>
<keyword evidence="3" id="KW-1003">Cell membrane</keyword>
<evidence type="ECO:0000256" key="7">
    <source>
        <dbReference type="SAM" id="Phobius"/>
    </source>
</evidence>
<feature type="domain" description="EamA" evidence="8">
    <location>
        <begin position="16"/>
        <end position="147"/>
    </location>
</feature>
<dbReference type="RefSeq" id="WP_058750416.1">
    <property type="nucleotide sequence ID" value="NZ_LDRC01000074.1"/>
</dbReference>
<protein>
    <recommendedName>
        <fullName evidence="8">EamA domain-containing protein</fullName>
    </recommendedName>
</protein>
<evidence type="ECO:0000256" key="3">
    <source>
        <dbReference type="ARBA" id="ARBA00022475"/>
    </source>
</evidence>
<evidence type="ECO:0000256" key="2">
    <source>
        <dbReference type="ARBA" id="ARBA00007362"/>
    </source>
</evidence>
<organism evidence="9 10">
    <name type="scientific">Curtobacterium oceanosedimentum</name>
    <dbReference type="NCBI Taxonomy" id="465820"/>
    <lineage>
        <taxon>Bacteria</taxon>
        <taxon>Bacillati</taxon>
        <taxon>Actinomycetota</taxon>
        <taxon>Actinomycetes</taxon>
        <taxon>Micrococcales</taxon>
        <taxon>Microbacteriaceae</taxon>
        <taxon>Curtobacterium</taxon>
    </lineage>
</organism>
<keyword evidence="6 7" id="KW-0472">Membrane</keyword>
<keyword evidence="4 7" id="KW-0812">Transmembrane</keyword>
<sequence>MTRGAVEERASSPVGGAVAVLVAAAVWGTTGTATHFAPGVPAFVFGAVTFGLGGLVLAATSGRAAVRAVVGTGSRRWVLVGAVSLVVYAVAFYAALADAGVALGTTVAIGSSPVFAGLVEWMTDGRRVTGRWVVATLVSVAGMVVVTLARSEASGSGSLPLGLGAALVAGLTYATYSWAVARGMHVASRPVPVPVPVPTSLSVPLVGPPSGSASGTTSGAAAGRGVVGAVFGLAALPLVVLALVGGGDALTVAANWPVFVYLALVPTVLGHSLYAVGLRRVSASVATLLSLFEPVVAAVLAVLVVEEHLGAAGWSGIVLVVVGLALLALPLPRRRRGPARS</sequence>
<dbReference type="OrthoDB" id="5021518at2"/>
<dbReference type="InterPro" id="IPR037185">
    <property type="entry name" value="EmrE-like"/>
</dbReference>
<dbReference type="PATRIC" id="fig|465820.4.peg.2975"/>
<feature type="domain" description="EamA" evidence="8">
    <location>
        <begin position="227"/>
        <end position="328"/>
    </location>
</feature>
<evidence type="ECO:0000256" key="5">
    <source>
        <dbReference type="ARBA" id="ARBA00022989"/>
    </source>
</evidence>
<evidence type="ECO:0000313" key="9">
    <source>
        <dbReference type="EMBL" id="KTR50799.1"/>
    </source>
</evidence>
<feature type="transmembrane region" description="Helical" evidence="7">
    <location>
        <begin position="77"/>
        <end position="95"/>
    </location>
</feature>
<evidence type="ECO:0000259" key="8">
    <source>
        <dbReference type="Pfam" id="PF00892"/>
    </source>
</evidence>
<dbReference type="Gene3D" id="1.10.3730.20">
    <property type="match status" value="1"/>
</dbReference>
<feature type="transmembrane region" description="Helical" evidence="7">
    <location>
        <begin position="258"/>
        <end position="278"/>
    </location>
</feature>
<feature type="transmembrane region" description="Helical" evidence="7">
    <location>
        <begin position="42"/>
        <end position="65"/>
    </location>
</feature>
<feature type="transmembrane region" description="Helical" evidence="7">
    <location>
        <begin position="161"/>
        <end position="181"/>
    </location>
</feature>
<accession>A0A147DN58</accession>
<dbReference type="Pfam" id="PF00892">
    <property type="entry name" value="EamA"/>
    <property type="match status" value="2"/>
</dbReference>
<evidence type="ECO:0000256" key="1">
    <source>
        <dbReference type="ARBA" id="ARBA00004651"/>
    </source>
</evidence>
<feature type="transmembrane region" description="Helical" evidence="7">
    <location>
        <begin position="131"/>
        <end position="149"/>
    </location>
</feature>
<gene>
    <name evidence="9" type="ORF">NS359_13255</name>
</gene>
<evidence type="ECO:0000313" key="10">
    <source>
        <dbReference type="Proteomes" id="UP000072763"/>
    </source>
</evidence>
<feature type="transmembrane region" description="Helical" evidence="7">
    <location>
        <begin position="12"/>
        <end position="30"/>
    </location>
</feature>
<comment type="subcellular location">
    <subcellularLocation>
        <location evidence="1">Cell membrane</location>
        <topology evidence="1">Multi-pass membrane protein</topology>
    </subcellularLocation>
</comment>
<keyword evidence="5 7" id="KW-1133">Transmembrane helix</keyword>
<evidence type="ECO:0000256" key="6">
    <source>
        <dbReference type="ARBA" id="ARBA00023136"/>
    </source>
</evidence>
<dbReference type="GO" id="GO:0005886">
    <property type="term" value="C:plasma membrane"/>
    <property type="evidence" value="ECO:0007669"/>
    <property type="project" value="UniProtKB-SubCell"/>
</dbReference>
<dbReference type="STRING" id="465820.NS263_08865"/>
<feature type="transmembrane region" description="Helical" evidence="7">
    <location>
        <begin position="285"/>
        <end position="305"/>
    </location>
</feature>
<dbReference type="InterPro" id="IPR051258">
    <property type="entry name" value="Diverse_Substrate_Transporter"/>
</dbReference>
<proteinExistence type="inferred from homology"/>
<comment type="caution">
    <text evidence="9">The sequence shown here is derived from an EMBL/GenBank/DDBJ whole genome shotgun (WGS) entry which is preliminary data.</text>
</comment>
<dbReference type="AlphaFoldDB" id="A0A147DN58"/>
<feature type="transmembrane region" description="Helical" evidence="7">
    <location>
        <begin position="311"/>
        <end position="331"/>
    </location>
</feature>
<dbReference type="PANTHER" id="PTHR42920:SF5">
    <property type="entry name" value="EAMA DOMAIN-CONTAINING PROTEIN"/>
    <property type="match status" value="1"/>
</dbReference>
<dbReference type="EMBL" id="LDRC01000074">
    <property type="protein sequence ID" value="KTR50799.1"/>
    <property type="molecule type" value="Genomic_DNA"/>
</dbReference>
<comment type="similarity">
    <text evidence="2">Belongs to the EamA transporter family.</text>
</comment>
<reference evidence="9 10" key="1">
    <citation type="journal article" date="2016" name="Front. Microbiol.">
        <title>Genomic Resource of Rice Seed Associated Bacteria.</title>
        <authorList>
            <person name="Midha S."/>
            <person name="Bansal K."/>
            <person name="Sharma S."/>
            <person name="Kumar N."/>
            <person name="Patil P.P."/>
            <person name="Chaudhry V."/>
            <person name="Patil P.B."/>
        </authorList>
    </citation>
    <scope>NUCLEOTIDE SEQUENCE [LARGE SCALE GENOMIC DNA]</scope>
    <source>
        <strain evidence="9 10">NS359</strain>
    </source>
</reference>
<dbReference type="InterPro" id="IPR000620">
    <property type="entry name" value="EamA_dom"/>
</dbReference>